<feature type="chain" id="PRO_5040334439" evidence="3">
    <location>
        <begin position="21"/>
        <end position="257"/>
    </location>
</feature>
<keyword evidence="2" id="KW-0472">Membrane</keyword>
<keyword evidence="5" id="KW-1185">Reference proteome</keyword>
<evidence type="ECO:0000313" key="4">
    <source>
        <dbReference type="EMBL" id="KAF2422851.1"/>
    </source>
</evidence>
<organism evidence="4 5">
    <name type="scientific">Tothia fuscella</name>
    <dbReference type="NCBI Taxonomy" id="1048955"/>
    <lineage>
        <taxon>Eukaryota</taxon>
        <taxon>Fungi</taxon>
        <taxon>Dikarya</taxon>
        <taxon>Ascomycota</taxon>
        <taxon>Pezizomycotina</taxon>
        <taxon>Dothideomycetes</taxon>
        <taxon>Pleosporomycetidae</taxon>
        <taxon>Venturiales</taxon>
        <taxon>Cylindrosympodiaceae</taxon>
        <taxon>Tothia</taxon>
    </lineage>
</organism>
<keyword evidence="3" id="KW-0732">Signal</keyword>
<evidence type="ECO:0000313" key="5">
    <source>
        <dbReference type="Proteomes" id="UP000800235"/>
    </source>
</evidence>
<protein>
    <submittedName>
        <fullName evidence="4">Uncharacterized protein</fullName>
    </submittedName>
</protein>
<feature type="signal peptide" evidence="3">
    <location>
        <begin position="1"/>
        <end position="20"/>
    </location>
</feature>
<proteinExistence type="predicted"/>
<name>A0A9P4TUU5_9PEZI</name>
<evidence type="ECO:0000256" key="1">
    <source>
        <dbReference type="SAM" id="MobiDB-lite"/>
    </source>
</evidence>
<keyword evidence="2" id="KW-1133">Transmembrane helix</keyword>
<feature type="transmembrane region" description="Helical" evidence="2">
    <location>
        <begin position="154"/>
        <end position="174"/>
    </location>
</feature>
<evidence type="ECO:0000256" key="3">
    <source>
        <dbReference type="SAM" id="SignalP"/>
    </source>
</evidence>
<sequence length="257" mass="27926">MVILFIRRLILVIRAVSAHAAELASETTPYAVGPLLSSPTHKCVPCPEEDNVFFSPKTNINNWVELPSLDLSVPPLSSVCGSTGARFIRLRSSTNALESEITGTDAFLAMGGPVATGTSFEDLKFDDQETLASSHTGNLIRPEPIQVQRPEQSLIGIGVGVSVFLVCIFGLLVYRFGLWAKFRTKFSNKERTPQQQHVAVQPAGDNGGTYELPTNPASRPADLGSKSRPAELPVARFSKYDTTFTNTMNLPLPCVYT</sequence>
<dbReference type="Proteomes" id="UP000800235">
    <property type="component" value="Unassembled WGS sequence"/>
</dbReference>
<gene>
    <name evidence="4" type="ORF">EJ08DRAFT_737726</name>
</gene>
<reference evidence="4" key="1">
    <citation type="journal article" date="2020" name="Stud. Mycol.">
        <title>101 Dothideomycetes genomes: a test case for predicting lifestyles and emergence of pathogens.</title>
        <authorList>
            <person name="Haridas S."/>
            <person name="Albert R."/>
            <person name="Binder M."/>
            <person name="Bloem J."/>
            <person name="Labutti K."/>
            <person name="Salamov A."/>
            <person name="Andreopoulos B."/>
            <person name="Baker S."/>
            <person name="Barry K."/>
            <person name="Bills G."/>
            <person name="Bluhm B."/>
            <person name="Cannon C."/>
            <person name="Castanera R."/>
            <person name="Culley D."/>
            <person name="Daum C."/>
            <person name="Ezra D."/>
            <person name="Gonzalez J."/>
            <person name="Henrissat B."/>
            <person name="Kuo A."/>
            <person name="Liang C."/>
            <person name="Lipzen A."/>
            <person name="Lutzoni F."/>
            <person name="Magnuson J."/>
            <person name="Mondo S."/>
            <person name="Nolan M."/>
            <person name="Ohm R."/>
            <person name="Pangilinan J."/>
            <person name="Park H.-J."/>
            <person name="Ramirez L."/>
            <person name="Alfaro M."/>
            <person name="Sun H."/>
            <person name="Tritt A."/>
            <person name="Yoshinaga Y."/>
            <person name="Zwiers L.-H."/>
            <person name="Turgeon B."/>
            <person name="Goodwin S."/>
            <person name="Spatafora J."/>
            <person name="Crous P."/>
            <person name="Grigoriev I."/>
        </authorList>
    </citation>
    <scope>NUCLEOTIDE SEQUENCE</scope>
    <source>
        <strain evidence="4">CBS 130266</strain>
    </source>
</reference>
<dbReference type="EMBL" id="MU007087">
    <property type="protein sequence ID" value="KAF2422851.1"/>
    <property type="molecule type" value="Genomic_DNA"/>
</dbReference>
<evidence type="ECO:0000256" key="2">
    <source>
        <dbReference type="SAM" id="Phobius"/>
    </source>
</evidence>
<keyword evidence="2" id="KW-0812">Transmembrane</keyword>
<dbReference type="AlphaFoldDB" id="A0A9P4TUU5"/>
<accession>A0A9P4TUU5</accession>
<comment type="caution">
    <text evidence="4">The sequence shown here is derived from an EMBL/GenBank/DDBJ whole genome shotgun (WGS) entry which is preliminary data.</text>
</comment>
<feature type="region of interest" description="Disordered" evidence="1">
    <location>
        <begin position="190"/>
        <end position="227"/>
    </location>
</feature>